<dbReference type="RefSeq" id="WP_213494980.1">
    <property type="nucleotide sequence ID" value="NZ_CP074694.1"/>
</dbReference>
<sequence length="108" mass="12061">MISPEPIDRSMDSLDRTLKEFFQAEMPKPWPAFQAPRPDKSTIQPLIARNTLNKSRLSLVVATSLMFGFVGLMSSLPQGKPTPINHDEPGTSKGGVAEQRKELLREKK</sequence>
<evidence type="ECO:0000256" key="1">
    <source>
        <dbReference type="SAM" id="MobiDB-lite"/>
    </source>
</evidence>
<proteinExistence type="predicted"/>
<evidence type="ECO:0000313" key="4">
    <source>
        <dbReference type="Proteomes" id="UP000676194"/>
    </source>
</evidence>
<keyword evidence="4" id="KW-1185">Reference proteome</keyword>
<name>A0A8E6ESP8_9BACT</name>
<keyword evidence="2" id="KW-0472">Membrane</keyword>
<keyword evidence="2" id="KW-1133">Transmembrane helix</keyword>
<organism evidence="3 4">
    <name type="scientific">Telmatocola sphagniphila</name>
    <dbReference type="NCBI Taxonomy" id="1123043"/>
    <lineage>
        <taxon>Bacteria</taxon>
        <taxon>Pseudomonadati</taxon>
        <taxon>Planctomycetota</taxon>
        <taxon>Planctomycetia</taxon>
        <taxon>Gemmatales</taxon>
        <taxon>Gemmataceae</taxon>
    </lineage>
</organism>
<evidence type="ECO:0000313" key="3">
    <source>
        <dbReference type="EMBL" id="QVL31099.1"/>
    </source>
</evidence>
<keyword evidence="2" id="KW-0812">Transmembrane</keyword>
<feature type="transmembrane region" description="Helical" evidence="2">
    <location>
        <begin position="57"/>
        <end position="76"/>
    </location>
</feature>
<dbReference type="Proteomes" id="UP000676194">
    <property type="component" value="Chromosome"/>
</dbReference>
<reference evidence="3" key="1">
    <citation type="submission" date="2021-05" db="EMBL/GenBank/DDBJ databases">
        <title>Complete genome sequence of the cellulolytic planctomycete Telmatocola sphagniphila SP2T and characterization of the first cellulase from planctomycetes.</title>
        <authorList>
            <person name="Rakitin A.L."/>
            <person name="Beletsky A.V."/>
            <person name="Naumoff D.G."/>
            <person name="Kulichevskaya I.S."/>
            <person name="Mardanov A.V."/>
            <person name="Ravin N.V."/>
            <person name="Dedysh S.N."/>
        </authorList>
    </citation>
    <scope>NUCLEOTIDE SEQUENCE</scope>
    <source>
        <strain evidence="3">SP2T</strain>
    </source>
</reference>
<feature type="region of interest" description="Disordered" evidence="1">
    <location>
        <begin position="77"/>
        <end position="108"/>
    </location>
</feature>
<feature type="compositionally biased region" description="Basic and acidic residues" evidence="1">
    <location>
        <begin position="98"/>
        <end position="108"/>
    </location>
</feature>
<dbReference type="KEGG" id="tsph:KIH39_19940"/>
<protein>
    <submittedName>
        <fullName evidence="3">Uncharacterized protein</fullName>
    </submittedName>
</protein>
<accession>A0A8E6ESP8</accession>
<dbReference type="AlphaFoldDB" id="A0A8E6ESP8"/>
<dbReference type="EMBL" id="CP074694">
    <property type="protein sequence ID" value="QVL31099.1"/>
    <property type="molecule type" value="Genomic_DNA"/>
</dbReference>
<evidence type="ECO:0000256" key="2">
    <source>
        <dbReference type="SAM" id="Phobius"/>
    </source>
</evidence>
<gene>
    <name evidence="3" type="ORF">KIH39_19940</name>
</gene>